<sequence>MMAGSRVGIGNGFKVPAFVAAAGIILIGRMAASFGAAVSLNESGTSTVHPVNPLSSRRVFSFKSIKHPVLFFLKCIDSNTVQALIRLSFFKTLSLSGIRMVHPAILLSRMNASSFNEAGSSTVQPKFLFSRCRDLSFKNEGSRTTQPDVFIFTFAGFGKAHFQASAEGLYGYGISFFFSA</sequence>
<protein>
    <submittedName>
        <fullName evidence="1">Uncharacterized protein</fullName>
    </submittedName>
</protein>
<organism evidence="1 2">
    <name type="scientific">Chitinophaga sancti</name>
    <dbReference type="NCBI Taxonomy" id="1004"/>
    <lineage>
        <taxon>Bacteria</taxon>
        <taxon>Pseudomonadati</taxon>
        <taxon>Bacteroidota</taxon>
        <taxon>Chitinophagia</taxon>
        <taxon>Chitinophagales</taxon>
        <taxon>Chitinophagaceae</taxon>
        <taxon>Chitinophaga</taxon>
    </lineage>
</organism>
<gene>
    <name evidence="1" type="ORF">SAMN05661012_00885</name>
</gene>
<reference evidence="1 2" key="1">
    <citation type="submission" date="2016-11" db="EMBL/GenBank/DDBJ databases">
        <authorList>
            <person name="Jaros S."/>
            <person name="Januszkiewicz K."/>
            <person name="Wedrychowicz H."/>
        </authorList>
    </citation>
    <scope>NUCLEOTIDE SEQUENCE [LARGE SCALE GENOMIC DNA]</scope>
    <source>
        <strain evidence="1 2">DSM 784</strain>
    </source>
</reference>
<accession>A0A1K1MTZ8</accession>
<dbReference type="EMBL" id="FPIZ01000002">
    <property type="protein sequence ID" value="SFW26579.1"/>
    <property type="molecule type" value="Genomic_DNA"/>
</dbReference>
<dbReference type="Proteomes" id="UP000183788">
    <property type="component" value="Unassembled WGS sequence"/>
</dbReference>
<name>A0A1K1MTZ8_9BACT</name>
<evidence type="ECO:0000313" key="2">
    <source>
        <dbReference type="Proteomes" id="UP000183788"/>
    </source>
</evidence>
<dbReference type="AlphaFoldDB" id="A0A1K1MTZ8"/>
<dbReference type="STRING" id="1004.SAMN05661012_00885"/>
<proteinExistence type="predicted"/>
<evidence type="ECO:0000313" key="1">
    <source>
        <dbReference type="EMBL" id="SFW26579.1"/>
    </source>
</evidence>